<feature type="domain" description="Plastocyanin-like" evidence="9">
    <location>
        <begin position="442"/>
        <end position="570"/>
    </location>
</feature>
<evidence type="ECO:0000256" key="2">
    <source>
        <dbReference type="ARBA" id="ARBA00022723"/>
    </source>
</evidence>
<feature type="domain" description="Plastocyanin-like" evidence="8">
    <location>
        <begin position="177"/>
        <end position="367"/>
    </location>
</feature>
<evidence type="ECO:0000313" key="12">
    <source>
        <dbReference type="Proteomes" id="UP000235672"/>
    </source>
</evidence>
<feature type="domain" description="Plastocyanin-like" evidence="10">
    <location>
        <begin position="36"/>
        <end position="148"/>
    </location>
</feature>
<evidence type="ECO:0000256" key="5">
    <source>
        <dbReference type="ARBA" id="ARBA00023008"/>
    </source>
</evidence>
<dbReference type="CDD" id="cd13850">
    <property type="entry name" value="CuRO_1_Abr2_like"/>
    <property type="match status" value="1"/>
</dbReference>
<name>A0A2J6Q810_9HELO</name>
<evidence type="ECO:0000256" key="6">
    <source>
        <dbReference type="ARBA" id="ARBA00023180"/>
    </source>
</evidence>
<dbReference type="InterPro" id="IPR011707">
    <property type="entry name" value="Cu-oxidase-like_N"/>
</dbReference>
<gene>
    <name evidence="11" type="ORF">NA56DRAFT_688063</name>
</gene>
<dbReference type="OrthoDB" id="2121828at2759"/>
<dbReference type="Proteomes" id="UP000235672">
    <property type="component" value="Unassembled WGS sequence"/>
</dbReference>
<dbReference type="CDD" id="cd13898">
    <property type="entry name" value="CuRO_3_Abr2_like"/>
    <property type="match status" value="1"/>
</dbReference>
<reference evidence="11 12" key="1">
    <citation type="submission" date="2016-05" db="EMBL/GenBank/DDBJ databases">
        <title>A degradative enzymes factory behind the ericoid mycorrhizal symbiosis.</title>
        <authorList>
            <consortium name="DOE Joint Genome Institute"/>
            <person name="Martino E."/>
            <person name="Morin E."/>
            <person name="Grelet G."/>
            <person name="Kuo A."/>
            <person name="Kohler A."/>
            <person name="Daghino S."/>
            <person name="Barry K."/>
            <person name="Choi C."/>
            <person name="Cichocki N."/>
            <person name="Clum A."/>
            <person name="Copeland A."/>
            <person name="Hainaut M."/>
            <person name="Haridas S."/>
            <person name="Labutti K."/>
            <person name="Lindquist E."/>
            <person name="Lipzen A."/>
            <person name="Khouja H.-R."/>
            <person name="Murat C."/>
            <person name="Ohm R."/>
            <person name="Olson A."/>
            <person name="Spatafora J."/>
            <person name="Veneault-Fourrey C."/>
            <person name="Henrissat B."/>
            <person name="Grigoriev I."/>
            <person name="Martin F."/>
            <person name="Perotto S."/>
        </authorList>
    </citation>
    <scope>NUCLEOTIDE SEQUENCE [LARGE SCALE GENOMIC DNA]</scope>
    <source>
        <strain evidence="11 12">UAMH 7357</strain>
    </source>
</reference>
<dbReference type="PROSITE" id="PS00080">
    <property type="entry name" value="MULTICOPPER_OXIDASE2"/>
    <property type="match status" value="1"/>
</dbReference>
<sequence>MRVSFVSISLLAASLASLTFADDDCQEIVRFPITLTWEKGSPDGFERDMIFMNGQFPGPTLEMNEGATVEFTVINQLPFETSVHFHGIEQLGSPWSDGVPGVSQKPIPPGGTFVYKWKATQYGTYWYHGHLAGHLEDGLFGPIHITPADGTPTPLNLISNTTQDLHRLANAAASPQIVMLSDWSHFTSQKLHDISIAADIDPLCGDSILINGKGSVNCPGVPFLMSLVPPPVLPLLDGQNLTDKGCLPLTDPFAVPPNLFSGCVATNPGNATIKADPHQGWVSLNFISTASLQEMVVSIDDHPMWLYAVDGRYVVPQLIDAMTFSHGSRLSVFVQLNQPAHDYTLRVAGSGNNQKVYSQATFRYTGAPDTNIPNPSITYDGTNTTANVRFLDDKTVVPYPPVAPASTVDQTYKLLLNRTGAAWQWTLNNDTPFSESLEDQTPLLWDPNELAGTSLTITTKNNTWVDLIFMVTISGGGQPSHPIHKHSNKGHIIGYGDGEFNYTDVAEAMQYIPANFNLVNPPYKDGYYTLAAATSSTWMVVRYFVQNPGAFFLHCHINPHLTGGMAVAILDGIDVWPTVPPEYGPGGNGQISTC</sequence>
<evidence type="ECO:0000313" key="11">
    <source>
        <dbReference type="EMBL" id="PMD22419.1"/>
    </source>
</evidence>
<dbReference type="FunFam" id="2.60.40.420:FF:000036">
    <property type="entry name" value="L-ascorbate oxidase"/>
    <property type="match status" value="1"/>
</dbReference>
<dbReference type="InterPro" id="IPR002355">
    <property type="entry name" value="Cu_oxidase_Cu_BS"/>
</dbReference>
<keyword evidence="6" id="KW-0325">Glycoprotein</keyword>
<dbReference type="PANTHER" id="PTHR11709:SF488">
    <property type="entry name" value="LACCASE-RELATED"/>
    <property type="match status" value="1"/>
</dbReference>
<keyword evidence="4" id="KW-0560">Oxidoreductase</keyword>
<dbReference type="Pfam" id="PF07732">
    <property type="entry name" value="Cu-oxidase_3"/>
    <property type="match status" value="1"/>
</dbReference>
<feature type="chain" id="PRO_5014453534" evidence="7">
    <location>
        <begin position="22"/>
        <end position="594"/>
    </location>
</feature>
<proteinExistence type="inferred from homology"/>
<dbReference type="Gene3D" id="2.60.40.420">
    <property type="entry name" value="Cupredoxins - blue copper proteins"/>
    <property type="match status" value="3"/>
</dbReference>
<keyword evidence="5" id="KW-0186">Copper</keyword>
<dbReference type="GO" id="GO:0005507">
    <property type="term" value="F:copper ion binding"/>
    <property type="evidence" value="ECO:0007669"/>
    <property type="project" value="InterPro"/>
</dbReference>
<evidence type="ECO:0000259" key="10">
    <source>
        <dbReference type="Pfam" id="PF07732"/>
    </source>
</evidence>
<dbReference type="STRING" id="1745343.A0A2J6Q810"/>
<dbReference type="InterPro" id="IPR008972">
    <property type="entry name" value="Cupredoxin"/>
</dbReference>
<evidence type="ECO:0000256" key="7">
    <source>
        <dbReference type="SAM" id="SignalP"/>
    </source>
</evidence>
<feature type="signal peptide" evidence="7">
    <location>
        <begin position="1"/>
        <end position="21"/>
    </location>
</feature>
<evidence type="ECO:0000259" key="9">
    <source>
        <dbReference type="Pfam" id="PF07731"/>
    </source>
</evidence>
<keyword evidence="2" id="KW-0479">Metal-binding</keyword>
<dbReference type="SUPFAM" id="SSF49503">
    <property type="entry name" value="Cupredoxins"/>
    <property type="match status" value="3"/>
</dbReference>
<dbReference type="EMBL" id="KZ613477">
    <property type="protein sequence ID" value="PMD22419.1"/>
    <property type="molecule type" value="Genomic_DNA"/>
</dbReference>
<evidence type="ECO:0000256" key="1">
    <source>
        <dbReference type="ARBA" id="ARBA00010609"/>
    </source>
</evidence>
<dbReference type="AlphaFoldDB" id="A0A2J6Q810"/>
<evidence type="ECO:0000259" key="8">
    <source>
        <dbReference type="Pfam" id="PF00394"/>
    </source>
</evidence>
<dbReference type="PANTHER" id="PTHR11709">
    <property type="entry name" value="MULTI-COPPER OXIDASE"/>
    <property type="match status" value="1"/>
</dbReference>
<evidence type="ECO:0000256" key="3">
    <source>
        <dbReference type="ARBA" id="ARBA00022729"/>
    </source>
</evidence>
<dbReference type="PROSITE" id="PS00079">
    <property type="entry name" value="MULTICOPPER_OXIDASE1"/>
    <property type="match status" value="1"/>
</dbReference>
<dbReference type="Pfam" id="PF07731">
    <property type="entry name" value="Cu-oxidase_2"/>
    <property type="match status" value="1"/>
</dbReference>
<accession>A0A2J6Q810</accession>
<dbReference type="InterPro" id="IPR045087">
    <property type="entry name" value="Cu-oxidase_fam"/>
</dbReference>
<keyword evidence="3 7" id="KW-0732">Signal</keyword>
<dbReference type="CDD" id="cd13876">
    <property type="entry name" value="CuRO_2_Abr2_like"/>
    <property type="match status" value="1"/>
</dbReference>
<comment type="similarity">
    <text evidence="1">Belongs to the multicopper oxidase family.</text>
</comment>
<keyword evidence="12" id="KW-1185">Reference proteome</keyword>
<dbReference type="GO" id="GO:0016491">
    <property type="term" value="F:oxidoreductase activity"/>
    <property type="evidence" value="ECO:0007669"/>
    <property type="project" value="UniProtKB-KW"/>
</dbReference>
<dbReference type="Pfam" id="PF00394">
    <property type="entry name" value="Cu-oxidase"/>
    <property type="match status" value="1"/>
</dbReference>
<evidence type="ECO:0000256" key="4">
    <source>
        <dbReference type="ARBA" id="ARBA00023002"/>
    </source>
</evidence>
<dbReference type="InterPro" id="IPR033138">
    <property type="entry name" value="Cu_oxidase_CS"/>
</dbReference>
<dbReference type="InterPro" id="IPR011706">
    <property type="entry name" value="Cu-oxidase_C"/>
</dbReference>
<dbReference type="InterPro" id="IPR001117">
    <property type="entry name" value="Cu-oxidase_2nd"/>
</dbReference>
<protein>
    <submittedName>
        <fullName evidence="11">Multicopper oxidase</fullName>
    </submittedName>
</protein>
<organism evidence="11 12">
    <name type="scientific">Hyaloscypha hepaticicola</name>
    <dbReference type="NCBI Taxonomy" id="2082293"/>
    <lineage>
        <taxon>Eukaryota</taxon>
        <taxon>Fungi</taxon>
        <taxon>Dikarya</taxon>
        <taxon>Ascomycota</taxon>
        <taxon>Pezizomycotina</taxon>
        <taxon>Leotiomycetes</taxon>
        <taxon>Helotiales</taxon>
        <taxon>Hyaloscyphaceae</taxon>
        <taxon>Hyaloscypha</taxon>
    </lineage>
</organism>